<dbReference type="RefSeq" id="WP_171628050.1">
    <property type="nucleotide sequence ID" value="NZ_JABBPG010000014.1"/>
</dbReference>
<keyword evidence="8" id="KW-1185">Reference proteome</keyword>
<dbReference type="Gene3D" id="3.40.30.10">
    <property type="entry name" value="Glutaredoxin"/>
    <property type="match status" value="1"/>
</dbReference>
<dbReference type="CDD" id="cd00340">
    <property type="entry name" value="GSH_Peroxidase"/>
    <property type="match status" value="1"/>
</dbReference>
<sequence>MSEFYQFTANTLQGQPFEFETLKNKVVLIVNTASECGFTPQYEGLQALHEKYHKQGLVIIGFPCNQFGGQEPGDAEQIEQGCLINYGVDFLMMAKVDVNGVHAHALYSYLKRALPGIFGQRIKWNFTKFIIGRDGAPLKRFSPTTRPHKLTKFIEQALNN</sequence>
<evidence type="ECO:0000256" key="3">
    <source>
        <dbReference type="ARBA" id="ARBA00023002"/>
    </source>
</evidence>
<name>A0A849VN82_9GAMM</name>
<evidence type="ECO:0000256" key="1">
    <source>
        <dbReference type="ARBA" id="ARBA00006926"/>
    </source>
</evidence>
<dbReference type="Pfam" id="PF00255">
    <property type="entry name" value="GSHPx"/>
    <property type="match status" value="1"/>
</dbReference>
<protein>
    <recommendedName>
        <fullName evidence="5">Glutathione peroxidase</fullName>
    </recommendedName>
</protein>
<dbReference type="SUPFAM" id="SSF52833">
    <property type="entry name" value="Thioredoxin-like"/>
    <property type="match status" value="1"/>
</dbReference>
<dbReference type="Proteomes" id="UP000586305">
    <property type="component" value="Unassembled WGS sequence"/>
</dbReference>
<proteinExistence type="inferred from homology"/>
<dbReference type="PIRSF" id="PIRSF000303">
    <property type="entry name" value="Glutathion_perox"/>
    <property type="match status" value="1"/>
</dbReference>
<dbReference type="FunFam" id="3.40.30.10:FF:000010">
    <property type="entry name" value="Glutathione peroxidase"/>
    <property type="match status" value="1"/>
</dbReference>
<dbReference type="InterPro" id="IPR013766">
    <property type="entry name" value="Thioredoxin_domain"/>
</dbReference>
<dbReference type="PROSITE" id="PS00763">
    <property type="entry name" value="GLUTATHIONE_PEROXID_2"/>
    <property type="match status" value="1"/>
</dbReference>
<evidence type="ECO:0000256" key="2">
    <source>
        <dbReference type="ARBA" id="ARBA00022559"/>
    </source>
</evidence>
<feature type="active site" evidence="4">
    <location>
        <position position="36"/>
    </location>
</feature>
<evidence type="ECO:0000313" key="7">
    <source>
        <dbReference type="EMBL" id="NOU53017.1"/>
    </source>
</evidence>
<dbReference type="PROSITE" id="PS51352">
    <property type="entry name" value="THIOREDOXIN_2"/>
    <property type="match status" value="1"/>
</dbReference>
<gene>
    <name evidence="7" type="ORF">HG263_21165</name>
</gene>
<evidence type="ECO:0000259" key="6">
    <source>
        <dbReference type="PROSITE" id="PS51352"/>
    </source>
</evidence>
<dbReference type="InterPro" id="IPR036249">
    <property type="entry name" value="Thioredoxin-like_sf"/>
</dbReference>
<dbReference type="EMBL" id="JABBPG010000014">
    <property type="protein sequence ID" value="NOU53017.1"/>
    <property type="molecule type" value="Genomic_DNA"/>
</dbReference>
<dbReference type="GO" id="GO:0004601">
    <property type="term" value="F:peroxidase activity"/>
    <property type="evidence" value="ECO:0007669"/>
    <property type="project" value="UniProtKB-KW"/>
</dbReference>
<dbReference type="PANTHER" id="PTHR11592:SF78">
    <property type="entry name" value="GLUTATHIONE PEROXIDASE"/>
    <property type="match status" value="1"/>
</dbReference>
<keyword evidence="2 5" id="KW-0575">Peroxidase</keyword>
<reference evidence="7 8" key="1">
    <citation type="submission" date="2020-04" db="EMBL/GenBank/DDBJ databases">
        <title>Pseudoalteromonas caenipelagi sp. nov., isolated from a tidal flat.</title>
        <authorList>
            <person name="Park S."/>
            <person name="Yoon J.-H."/>
        </authorList>
    </citation>
    <scope>NUCLEOTIDE SEQUENCE [LARGE SCALE GENOMIC DNA]</scope>
    <source>
        <strain evidence="7 8">JBTF-M23</strain>
    </source>
</reference>
<dbReference type="GO" id="GO:0034599">
    <property type="term" value="P:cellular response to oxidative stress"/>
    <property type="evidence" value="ECO:0007669"/>
    <property type="project" value="TreeGrafter"/>
</dbReference>
<dbReference type="PROSITE" id="PS51355">
    <property type="entry name" value="GLUTATHIONE_PEROXID_3"/>
    <property type="match status" value="1"/>
</dbReference>
<comment type="similarity">
    <text evidence="1 5">Belongs to the glutathione peroxidase family.</text>
</comment>
<evidence type="ECO:0000256" key="5">
    <source>
        <dbReference type="RuleBase" id="RU000499"/>
    </source>
</evidence>
<dbReference type="PROSITE" id="PS00460">
    <property type="entry name" value="GLUTATHIONE_PEROXID_1"/>
    <property type="match status" value="1"/>
</dbReference>
<keyword evidence="3 5" id="KW-0560">Oxidoreductase</keyword>
<feature type="domain" description="Thioredoxin" evidence="6">
    <location>
        <begin position="1"/>
        <end position="159"/>
    </location>
</feature>
<accession>A0A849VN82</accession>
<evidence type="ECO:0000256" key="4">
    <source>
        <dbReference type="PIRSR" id="PIRSR000303-1"/>
    </source>
</evidence>
<organism evidence="7 8">
    <name type="scientific">Pseudoalteromonas caenipelagi</name>
    <dbReference type="NCBI Taxonomy" id="2726988"/>
    <lineage>
        <taxon>Bacteria</taxon>
        <taxon>Pseudomonadati</taxon>
        <taxon>Pseudomonadota</taxon>
        <taxon>Gammaproteobacteria</taxon>
        <taxon>Alteromonadales</taxon>
        <taxon>Pseudoalteromonadaceae</taxon>
        <taxon>Pseudoalteromonas</taxon>
    </lineage>
</organism>
<evidence type="ECO:0000313" key="8">
    <source>
        <dbReference type="Proteomes" id="UP000586305"/>
    </source>
</evidence>
<dbReference type="PRINTS" id="PR01011">
    <property type="entry name" value="GLUTPROXDASE"/>
</dbReference>
<dbReference type="InterPro" id="IPR029759">
    <property type="entry name" value="GPX_AS"/>
</dbReference>
<dbReference type="InterPro" id="IPR000889">
    <property type="entry name" value="Glutathione_peroxidase"/>
</dbReference>
<dbReference type="InterPro" id="IPR029760">
    <property type="entry name" value="GPX_CS"/>
</dbReference>
<dbReference type="AlphaFoldDB" id="A0A849VN82"/>
<dbReference type="PANTHER" id="PTHR11592">
    <property type="entry name" value="GLUTATHIONE PEROXIDASE"/>
    <property type="match status" value="1"/>
</dbReference>
<comment type="caution">
    <text evidence="7">The sequence shown here is derived from an EMBL/GenBank/DDBJ whole genome shotgun (WGS) entry which is preliminary data.</text>
</comment>